<dbReference type="InterPro" id="IPR036249">
    <property type="entry name" value="Thioredoxin-like_sf"/>
</dbReference>
<evidence type="ECO:0000313" key="4">
    <source>
        <dbReference type="Proteomes" id="UP000285274"/>
    </source>
</evidence>
<comment type="caution">
    <text evidence="3">The sequence shown here is derived from an EMBL/GenBank/DDBJ whole genome shotgun (WGS) entry which is preliminary data.</text>
</comment>
<accession>A0A412J5I6</accession>
<reference evidence="3 4" key="1">
    <citation type="submission" date="2018-08" db="EMBL/GenBank/DDBJ databases">
        <title>A genome reference for cultivated species of the human gut microbiota.</title>
        <authorList>
            <person name="Zou Y."/>
            <person name="Xue W."/>
            <person name="Luo G."/>
        </authorList>
    </citation>
    <scope>NUCLEOTIDE SEQUENCE [LARGE SCALE GENOMIC DNA]</scope>
    <source>
        <strain evidence="3 4">AF22-10AC</strain>
    </source>
</reference>
<dbReference type="InterPro" id="IPR006660">
    <property type="entry name" value="Arsenate_reductase-like"/>
</dbReference>
<dbReference type="AlphaFoldDB" id="A0A412J5I6"/>
<dbReference type="PANTHER" id="PTHR30041">
    <property type="entry name" value="ARSENATE REDUCTASE"/>
    <property type="match status" value="1"/>
</dbReference>
<comment type="similarity">
    <text evidence="1">Belongs to the ArsC family.</text>
</comment>
<name>A0A412J5I6_9FIRM</name>
<protein>
    <submittedName>
        <fullName evidence="3">ArsC family transcriptional regulator</fullName>
    </submittedName>
</protein>
<evidence type="ECO:0000259" key="2">
    <source>
        <dbReference type="Pfam" id="PF00462"/>
    </source>
</evidence>
<dbReference type="PANTHER" id="PTHR30041:SF8">
    <property type="entry name" value="PROTEIN YFFB"/>
    <property type="match status" value="1"/>
</dbReference>
<gene>
    <name evidence="3" type="ORF">DWX92_03950</name>
</gene>
<feature type="domain" description="Glutaredoxin" evidence="2">
    <location>
        <begin position="3"/>
        <end position="47"/>
    </location>
</feature>
<evidence type="ECO:0000256" key="1">
    <source>
        <dbReference type="PROSITE-ProRule" id="PRU01282"/>
    </source>
</evidence>
<proteinExistence type="inferred from homology"/>
<dbReference type="InterPro" id="IPR002109">
    <property type="entry name" value="Glutaredoxin"/>
</dbReference>
<dbReference type="PROSITE" id="PS51353">
    <property type="entry name" value="ARSC"/>
    <property type="match status" value="1"/>
</dbReference>
<dbReference type="Pfam" id="PF00462">
    <property type="entry name" value="Glutaredoxin"/>
    <property type="match status" value="1"/>
</dbReference>
<evidence type="ECO:0000313" key="3">
    <source>
        <dbReference type="EMBL" id="RGS47630.1"/>
    </source>
</evidence>
<dbReference type="Gene3D" id="3.40.30.10">
    <property type="entry name" value="Glutaredoxin"/>
    <property type="match status" value="1"/>
</dbReference>
<organism evidence="3 4">
    <name type="scientific">Holdemanella biformis</name>
    <dbReference type="NCBI Taxonomy" id="1735"/>
    <lineage>
        <taxon>Bacteria</taxon>
        <taxon>Bacillati</taxon>
        <taxon>Bacillota</taxon>
        <taxon>Erysipelotrichia</taxon>
        <taxon>Erysipelotrichales</taxon>
        <taxon>Erysipelotrichaceae</taxon>
        <taxon>Holdemanella</taxon>
    </lineage>
</organism>
<dbReference type="Proteomes" id="UP000285274">
    <property type="component" value="Unassembled WGS sequence"/>
</dbReference>
<sequence length="110" mass="13133">MNIQIFGKNKCFDTKKAQRYFKERNIKFQFINLDEKEMSKKEFESVLRQVGIDSMIDPKAKDKELLTMLNYLSDKEDKVYLNQHILKTPIVRNGKLATVGYEPNIWKIWD</sequence>
<dbReference type="EMBL" id="QRVM01000011">
    <property type="protein sequence ID" value="RGS47630.1"/>
    <property type="molecule type" value="Genomic_DNA"/>
</dbReference>
<dbReference type="SUPFAM" id="SSF52833">
    <property type="entry name" value="Thioredoxin-like"/>
    <property type="match status" value="1"/>
</dbReference>
<dbReference type="RefSeq" id="WP_118319697.1">
    <property type="nucleotide sequence ID" value="NZ_QRVM01000011.1"/>
</dbReference>